<name>A0ABQ9FWN3_TEGGR</name>
<keyword evidence="1" id="KW-0677">Repeat</keyword>
<dbReference type="EMBL" id="JARBDR010000018">
    <property type="protein sequence ID" value="KAJ8321651.1"/>
    <property type="molecule type" value="Genomic_DNA"/>
</dbReference>
<evidence type="ECO:0000259" key="5">
    <source>
        <dbReference type="PROSITE" id="PS50137"/>
    </source>
</evidence>
<dbReference type="SUPFAM" id="SSF54768">
    <property type="entry name" value="dsRNA-binding domain-like"/>
    <property type="match status" value="2"/>
</dbReference>
<dbReference type="Proteomes" id="UP001217089">
    <property type="component" value="Unassembled WGS sequence"/>
</dbReference>
<comment type="caution">
    <text evidence="6">The sequence shown here is derived from an EMBL/GenBank/DDBJ whole genome shotgun (WGS) entry which is preliminary data.</text>
</comment>
<protein>
    <recommendedName>
        <fullName evidence="5">DRBM domain-containing protein</fullName>
    </recommendedName>
</protein>
<feature type="region of interest" description="Disordered" evidence="4">
    <location>
        <begin position="81"/>
        <end position="132"/>
    </location>
</feature>
<evidence type="ECO:0000256" key="1">
    <source>
        <dbReference type="ARBA" id="ARBA00022737"/>
    </source>
</evidence>
<dbReference type="Gene3D" id="3.30.160.20">
    <property type="match status" value="3"/>
</dbReference>
<evidence type="ECO:0000256" key="2">
    <source>
        <dbReference type="ARBA" id="ARBA00022884"/>
    </source>
</evidence>
<evidence type="ECO:0000256" key="4">
    <source>
        <dbReference type="SAM" id="MobiDB-lite"/>
    </source>
</evidence>
<dbReference type="CDD" id="cd19861">
    <property type="entry name" value="DSRM_STAU_rpt5"/>
    <property type="match status" value="1"/>
</dbReference>
<sequence length="505" mass="55450">MSFHKPNVGSSMQINQQHHGNKVPVGGIIIKHTNPNMIPTNPIIHTTNSYQNNTQSVIGGLQQNTVRQSGIPTNQIVTSMTQTHPPPQLTNQNGIMTPSGDAAAVGNQNQAHTGDQQQDHQTEQQKSTETALANTKEKTPMCLINELARYNKVIRESGPPHMKNFVTRCTVGDIETEAEGNSKKFSKKKAAEMMLEKLKDLPPLPPSALKPKNKTVTNKKKSKNIIKVIKIIWFSVNLTWFSQMHRADPNYGVGINPISRLIQIQQAQQKKEPVYALVAERGLPRRREFVIQVTVDDETCTGVGPNKKLAKRHAAESMLNLLGYNKPSPQPTKPAIKTSSTPEKVTFMENSEESSGEMVNGKTGRQLVPGLLLLPDSSYTGGNPIYNQGIPNSLPPGALKGTDPMVFQTCPPPIRPEIQLRDIATRNNIDLKFDEFSAKGQSEFLSRASLMTNPPRVFHGSGPTIEASRDMAAMEAMKPQMKKEAEELANSSNMGGTHPGRVSAM</sequence>
<reference evidence="6 7" key="1">
    <citation type="submission" date="2022-12" db="EMBL/GenBank/DDBJ databases">
        <title>Chromosome-level genome of Tegillarca granosa.</title>
        <authorList>
            <person name="Kim J."/>
        </authorList>
    </citation>
    <scope>NUCLEOTIDE SEQUENCE [LARGE SCALE GENOMIC DNA]</scope>
    <source>
        <strain evidence="6">Teg-2019</strain>
        <tissue evidence="6">Adductor muscle</tissue>
    </source>
</reference>
<feature type="region of interest" description="Disordered" evidence="4">
    <location>
        <begin position="482"/>
        <end position="505"/>
    </location>
</feature>
<feature type="region of interest" description="Disordered" evidence="4">
    <location>
        <begin position="323"/>
        <end position="343"/>
    </location>
</feature>
<dbReference type="InterPro" id="IPR051740">
    <property type="entry name" value="DRBM-containing_protein"/>
</dbReference>
<feature type="domain" description="DRBM" evidence="5">
    <location>
        <begin position="256"/>
        <end position="324"/>
    </location>
</feature>
<keyword evidence="7" id="KW-1185">Reference proteome</keyword>
<dbReference type="PANTHER" id="PTHR46054:SF3">
    <property type="entry name" value="MATERNAL EFFECT PROTEIN STAUFEN"/>
    <property type="match status" value="1"/>
</dbReference>
<gene>
    <name evidence="6" type="ORF">KUTeg_000122</name>
</gene>
<accession>A0ABQ9FWN3</accession>
<dbReference type="PROSITE" id="PS50137">
    <property type="entry name" value="DS_RBD"/>
    <property type="match status" value="2"/>
</dbReference>
<feature type="compositionally biased region" description="Polar residues" evidence="4">
    <location>
        <begin position="81"/>
        <end position="96"/>
    </location>
</feature>
<evidence type="ECO:0000313" key="7">
    <source>
        <dbReference type="Proteomes" id="UP001217089"/>
    </source>
</evidence>
<dbReference type="Pfam" id="PF00035">
    <property type="entry name" value="dsrm"/>
    <property type="match status" value="2"/>
</dbReference>
<dbReference type="SMART" id="SM00358">
    <property type="entry name" value="DSRM"/>
    <property type="match status" value="2"/>
</dbReference>
<evidence type="ECO:0000313" key="6">
    <source>
        <dbReference type="EMBL" id="KAJ8321651.1"/>
    </source>
</evidence>
<evidence type="ECO:0000256" key="3">
    <source>
        <dbReference type="PROSITE-ProRule" id="PRU00266"/>
    </source>
</evidence>
<dbReference type="Pfam" id="PF16482">
    <property type="entry name" value="Staufen_C"/>
    <property type="match status" value="1"/>
</dbReference>
<keyword evidence="2 3" id="KW-0694">RNA-binding</keyword>
<dbReference type="PANTHER" id="PTHR46054">
    <property type="entry name" value="MATERNAL EFFECT PROTEIN STAUFEN"/>
    <property type="match status" value="1"/>
</dbReference>
<organism evidence="6 7">
    <name type="scientific">Tegillarca granosa</name>
    <name type="common">Malaysian cockle</name>
    <name type="synonym">Anadara granosa</name>
    <dbReference type="NCBI Taxonomy" id="220873"/>
    <lineage>
        <taxon>Eukaryota</taxon>
        <taxon>Metazoa</taxon>
        <taxon>Spiralia</taxon>
        <taxon>Lophotrochozoa</taxon>
        <taxon>Mollusca</taxon>
        <taxon>Bivalvia</taxon>
        <taxon>Autobranchia</taxon>
        <taxon>Pteriomorphia</taxon>
        <taxon>Arcoida</taxon>
        <taxon>Arcoidea</taxon>
        <taxon>Arcidae</taxon>
        <taxon>Tegillarca</taxon>
    </lineage>
</organism>
<feature type="domain" description="DRBM" evidence="5">
    <location>
        <begin position="152"/>
        <end position="200"/>
    </location>
</feature>
<proteinExistence type="predicted"/>
<dbReference type="InterPro" id="IPR032478">
    <property type="entry name" value="Staufen_C"/>
</dbReference>
<dbReference type="InterPro" id="IPR014720">
    <property type="entry name" value="dsRBD_dom"/>
</dbReference>